<evidence type="ECO:0000256" key="11">
    <source>
        <dbReference type="ARBA" id="ARBA00022824"/>
    </source>
</evidence>
<comment type="catalytic activity">
    <reaction evidence="18">
        <text>a di-trans,poly-cis-dolichyl phosphate + UDP-N-acetyl-alpha-D-glucosamine = an N-acetyl-alpha-D-glucosaminyl-diphospho-di-trans,poly-cis-dolichol + UMP</text>
        <dbReference type="Rhea" id="RHEA:13289"/>
        <dbReference type="Rhea" id="RHEA-COMP:19498"/>
        <dbReference type="Rhea" id="RHEA-COMP:19507"/>
        <dbReference type="ChEBI" id="CHEBI:57683"/>
        <dbReference type="ChEBI" id="CHEBI:57705"/>
        <dbReference type="ChEBI" id="CHEBI:57865"/>
        <dbReference type="ChEBI" id="CHEBI:58427"/>
        <dbReference type="EC" id="2.7.8.15"/>
    </reaction>
    <physiologicalReaction direction="left-to-right" evidence="18">
        <dbReference type="Rhea" id="RHEA:13290"/>
    </physiologicalReaction>
</comment>
<gene>
    <name evidence="20" type="ORF">KVT40_001098</name>
</gene>
<evidence type="ECO:0000256" key="7">
    <source>
        <dbReference type="ARBA" id="ARBA00022676"/>
    </source>
</evidence>
<dbReference type="OrthoDB" id="10262326at2759"/>
<dbReference type="UniPathway" id="UPA00378"/>
<evidence type="ECO:0000256" key="5">
    <source>
        <dbReference type="ARBA" id="ARBA00013225"/>
    </source>
</evidence>
<comment type="pathway">
    <text evidence="3">Protein modification; protein glycosylation.</text>
</comment>
<keyword evidence="21" id="KW-1185">Reference proteome</keyword>
<feature type="transmembrane region" description="Helical" evidence="19">
    <location>
        <begin position="270"/>
        <end position="289"/>
    </location>
</feature>
<keyword evidence="9 19" id="KW-0812">Transmembrane</keyword>
<comment type="caution">
    <text evidence="20">The sequence shown here is derived from an EMBL/GenBank/DDBJ whole genome shotgun (WGS) entry which is preliminary data.</text>
</comment>
<dbReference type="GO" id="GO:0005789">
    <property type="term" value="C:endoplasmic reticulum membrane"/>
    <property type="evidence" value="ECO:0007669"/>
    <property type="project" value="UniProtKB-SubCell"/>
</dbReference>
<organism evidence="20 21">
    <name type="scientific">Elsinoe batatas</name>
    <dbReference type="NCBI Taxonomy" id="2601811"/>
    <lineage>
        <taxon>Eukaryota</taxon>
        <taxon>Fungi</taxon>
        <taxon>Dikarya</taxon>
        <taxon>Ascomycota</taxon>
        <taxon>Pezizomycotina</taxon>
        <taxon>Dothideomycetes</taxon>
        <taxon>Dothideomycetidae</taxon>
        <taxon>Myriangiales</taxon>
        <taxon>Elsinoaceae</taxon>
        <taxon>Elsinoe</taxon>
    </lineage>
</organism>
<dbReference type="EC" id="2.7.8.15" evidence="5"/>
<dbReference type="AlphaFoldDB" id="A0A8K0LGZ0"/>
<dbReference type="InterPro" id="IPR033895">
    <property type="entry name" value="GPT"/>
</dbReference>
<evidence type="ECO:0000256" key="13">
    <source>
        <dbReference type="ARBA" id="ARBA00022989"/>
    </source>
</evidence>
<keyword evidence="8" id="KW-0808">Transferase</keyword>
<comment type="function">
    <text evidence="17">UDP-N-acetylglucosamine--dolichyl-phosphate N-acetylglucosaminephosphotransferase that operates in the biosynthetic pathway of dolichol-linked oligosaccharides, the glycan precursors employed in protein asparagine (N)-glycosylation. The assembly of dolichol-linked oligosaccharides begins on the cytosolic side of the endoplasmic reticulum membrane and finishes in its lumen. The sequential addition of sugars to dolichol pyrophosphate produces dolichol-linked oligosaccharides containing fourteen sugars, including two GlcNAcs, nine mannoses and three glucoses. Once assembled, the oligosaccharide is transferred from the lipid to nascent proteins by oligosaccharyltransferases. Catalyzes the initial step of dolichol-linked oligosaccharide biosynthesis, transfering GlcNAc-1-P from cytosolic UDP-GlcNAc onto the carrier lipid dolichyl phosphate (P-dolichol), yielding GlcNAc-P-P-dolichol embedded in the cytoplasmic leaflet of the endoplasmic reticulum membrane.</text>
</comment>
<evidence type="ECO:0000256" key="6">
    <source>
        <dbReference type="ARBA" id="ARBA00017659"/>
    </source>
</evidence>
<keyword evidence="13 19" id="KW-1133">Transmembrane helix</keyword>
<feature type="transmembrane region" description="Helical" evidence="19">
    <location>
        <begin position="81"/>
        <end position="102"/>
    </location>
</feature>
<comment type="subcellular location">
    <subcellularLocation>
        <location evidence="2">Endoplasmic reticulum membrane</location>
        <topology evidence="2">Multi-pass membrane protein</topology>
    </subcellularLocation>
</comment>
<evidence type="ECO:0000256" key="12">
    <source>
        <dbReference type="ARBA" id="ARBA00022842"/>
    </source>
</evidence>
<feature type="transmembrane region" description="Helical" evidence="19">
    <location>
        <begin position="211"/>
        <end position="232"/>
    </location>
</feature>
<feature type="transmembrane region" description="Helical" evidence="19">
    <location>
        <begin position="35"/>
        <end position="60"/>
    </location>
</feature>
<feature type="transmembrane region" description="Helical" evidence="19">
    <location>
        <begin position="170"/>
        <end position="191"/>
    </location>
</feature>
<dbReference type="CDD" id="cd06855">
    <property type="entry name" value="GT_GPT_euk"/>
    <property type="match status" value="1"/>
</dbReference>
<keyword evidence="7" id="KW-0328">Glycosyltransferase</keyword>
<keyword evidence="12" id="KW-0460">Magnesium</keyword>
<accession>A0A8K0LGZ0</accession>
<keyword evidence="14 19" id="KW-0472">Membrane</keyword>
<comment type="cofactor">
    <cofactor evidence="1">
        <name>Mg(2+)</name>
        <dbReference type="ChEBI" id="CHEBI:18420"/>
    </cofactor>
</comment>
<evidence type="ECO:0000313" key="20">
    <source>
        <dbReference type="EMBL" id="KAG8631958.1"/>
    </source>
</evidence>
<dbReference type="Pfam" id="PF00953">
    <property type="entry name" value="Glycos_transf_4"/>
    <property type="match status" value="1"/>
</dbReference>
<evidence type="ECO:0000256" key="8">
    <source>
        <dbReference type="ARBA" id="ARBA00022679"/>
    </source>
</evidence>
<dbReference type="GO" id="GO:0006488">
    <property type="term" value="P:dolichol-linked oligosaccharide biosynthetic process"/>
    <property type="evidence" value="ECO:0007669"/>
    <property type="project" value="InterPro"/>
</dbReference>
<evidence type="ECO:0000256" key="16">
    <source>
        <dbReference type="ARBA" id="ARBA00033238"/>
    </source>
</evidence>
<reference evidence="20" key="1">
    <citation type="submission" date="2021-07" db="EMBL/GenBank/DDBJ databases">
        <title>Elsinoe batatas strain:CRI-CJ2 Genome sequencing and assembly.</title>
        <authorList>
            <person name="Huang L."/>
        </authorList>
    </citation>
    <scope>NUCLEOTIDE SEQUENCE</scope>
    <source>
        <strain evidence="20">CRI-CJ2</strain>
    </source>
</reference>
<sequence>MSNELSSTEALSLATCSAACLAILIKSWNEDGEPIYASIALSGVAFALTYAVIRWTGSAFMKAGLKGRDRSKKVSIEIPEMMGLVSALVYLLSIIVFLPFAFKRDIVAATSGGGNKDVVVHPEQVETGRFLHRFPLERLAPYGFAYGTIATVIILGFVDDCFDIRWRHKFFIPAFASLPTLGLYFVDFGVTQVVVPTPLRPYLGDLVDLGGFYYLYMSAISIFCPNSINIIAGVNGIEVAQSVVIAGLIVYNDILYLYPFSENPHPATNPHLFSLYLLLPFIGVSLALLKHNWYPAKVFVGDTYCYFAGIIFATIGILGHFSKTLLLLLLPQIFNFIYSAPQLFHIVPCPRHRMPNFNARTGLLEPSRATFPAEKPLRPQVGEVLKILDKLRLLSVETDDTGRVTSTTNFTIINLWLVWRGPLREDRVTTELVAFQLAVGLVGLWVRHSLALLVFSQDNKIFRMV</sequence>
<feature type="transmembrane region" description="Helical" evidence="19">
    <location>
        <begin position="239"/>
        <end position="258"/>
    </location>
</feature>
<protein>
    <recommendedName>
        <fullName evidence="6">UDP-N-acetylglucosamine--dolichyl-phosphate N-acetylglucosaminephosphotransferase</fullName>
        <ecNumber evidence="5">2.7.8.15</ecNumber>
    </recommendedName>
    <alternativeName>
        <fullName evidence="15">GlcNAc-1-P transferase</fullName>
    </alternativeName>
    <alternativeName>
        <fullName evidence="16">N-acetylglucosamine-1-phosphate transferase</fullName>
    </alternativeName>
</protein>
<dbReference type="PANTHER" id="PTHR10571:SF0">
    <property type="entry name" value="UDP-N-ACETYLGLUCOSAMINE--DOLICHYL-PHOSPHATE N-ACETYLGLUCOSAMINEPHOSPHOTRANSFERASE"/>
    <property type="match status" value="1"/>
</dbReference>
<dbReference type="GO" id="GO:0046872">
    <property type="term" value="F:metal ion binding"/>
    <property type="evidence" value="ECO:0007669"/>
    <property type="project" value="UniProtKB-KW"/>
</dbReference>
<dbReference type="EMBL" id="JAESVG020000001">
    <property type="protein sequence ID" value="KAG8631958.1"/>
    <property type="molecule type" value="Genomic_DNA"/>
</dbReference>
<name>A0A8K0LGZ0_9PEZI</name>
<evidence type="ECO:0000256" key="15">
    <source>
        <dbReference type="ARBA" id="ARBA00029567"/>
    </source>
</evidence>
<feature type="transmembrane region" description="Helical" evidence="19">
    <location>
        <begin position="12"/>
        <end position="29"/>
    </location>
</feature>
<evidence type="ECO:0000256" key="1">
    <source>
        <dbReference type="ARBA" id="ARBA00001946"/>
    </source>
</evidence>
<dbReference type="GO" id="GO:0016757">
    <property type="term" value="F:glycosyltransferase activity"/>
    <property type="evidence" value="ECO:0007669"/>
    <property type="project" value="UniProtKB-KW"/>
</dbReference>
<evidence type="ECO:0000256" key="18">
    <source>
        <dbReference type="ARBA" id="ARBA00045078"/>
    </source>
</evidence>
<evidence type="ECO:0000256" key="2">
    <source>
        <dbReference type="ARBA" id="ARBA00004477"/>
    </source>
</evidence>
<evidence type="ECO:0000256" key="19">
    <source>
        <dbReference type="SAM" id="Phobius"/>
    </source>
</evidence>
<dbReference type="GO" id="GO:0003975">
    <property type="term" value="F:UDP-N-acetylglucosamine-dolichyl-phosphate N-acetylglucosaminephosphotransferase activity"/>
    <property type="evidence" value="ECO:0007669"/>
    <property type="project" value="UniProtKB-EC"/>
</dbReference>
<comment type="similarity">
    <text evidence="4">Belongs to the glycosyltransferase 4 family.</text>
</comment>
<feature type="transmembrane region" description="Helical" evidence="19">
    <location>
        <begin position="433"/>
        <end position="455"/>
    </location>
</feature>
<evidence type="ECO:0000256" key="10">
    <source>
        <dbReference type="ARBA" id="ARBA00022723"/>
    </source>
</evidence>
<evidence type="ECO:0000256" key="9">
    <source>
        <dbReference type="ARBA" id="ARBA00022692"/>
    </source>
</evidence>
<dbReference type="InterPro" id="IPR000715">
    <property type="entry name" value="Glycosyl_transferase_4"/>
</dbReference>
<evidence type="ECO:0000256" key="14">
    <source>
        <dbReference type="ARBA" id="ARBA00023136"/>
    </source>
</evidence>
<evidence type="ECO:0000256" key="4">
    <source>
        <dbReference type="ARBA" id="ARBA00009317"/>
    </source>
</evidence>
<feature type="transmembrane region" description="Helical" evidence="19">
    <location>
        <begin position="301"/>
        <end position="321"/>
    </location>
</feature>
<dbReference type="PANTHER" id="PTHR10571">
    <property type="entry name" value="UDP-N-ACETYLGLUCOSAMINE--DOLICHYL-PHOSPHATE N-ACETYLGLUCOSAMINEPHOSPHOTRANSFERASE"/>
    <property type="match status" value="1"/>
</dbReference>
<evidence type="ECO:0000256" key="3">
    <source>
        <dbReference type="ARBA" id="ARBA00004922"/>
    </source>
</evidence>
<evidence type="ECO:0000256" key="17">
    <source>
        <dbReference type="ARBA" id="ARBA00044717"/>
    </source>
</evidence>
<evidence type="ECO:0000313" key="21">
    <source>
        <dbReference type="Proteomes" id="UP000809789"/>
    </source>
</evidence>
<proteinExistence type="inferred from homology"/>
<feature type="transmembrane region" description="Helical" evidence="19">
    <location>
        <begin position="139"/>
        <end position="158"/>
    </location>
</feature>
<keyword evidence="11" id="KW-0256">Endoplasmic reticulum</keyword>
<keyword evidence="10" id="KW-0479">Metal-binding</keyword>
<dbReference type="Proteomes" id="UP000809789">
    <property type="component" value="Unassembled WGS sequence"/>
</dbReference>